<sequence>MAEGQELRSIPIEATLQTLGDICASNQECSDHSIDITTPTSLNSSTPTSVFNTEPQMASIPAGSGGQHGLCSPSPEGPSDGLGAEADTANQVKQPNLCEQPVHQPHSPKFVMPPRMAQSVKNHLRKIEGLSAPHRHALQGHRTTMAQTVFSMRSQIMKLEGFVHRNVQLFQDIDGEVLMDDNLHMPLQAQVYPGHDEDERITIVCSQEHQGKAGTPQPENEALLSPNTTPTDHVEPTISEFQGGFVWPHFIITADVLSDLDIPLDMDPPSTLIKLYKEVPSKSGGSIHIRNNLATERAFVRQQLKSGSFRLIPIASTLNPLVSTCDTVTARFAHP</sequence>
<protein>
    <submittedName>
        <fullName evidence="2">Predicted protein</fullName>
    </submittedName>
</protein>
<feature type="region of interest" description="Disordered" evidence="1">
    <location>
        <begin position="35"/>
        <end position="86"/>
    </location>
</feature>
<dbReference type="EMBL" id="DS547111">
    <property type="protein sequence ID" value="EDR05867.1"/>
    <property type="molecule type" value="Genomic_DNA"/>
</dbReference>
<organism evidence="3">
    <name type="scientific">Laccaria bicolor (strain S238N-H82 / ATCC MYA-4686)</name>
    <name type="common">Bicoloured deceiver</name>
    <name type="synonym">Laccaria laccata var. bicolor</name>
    <dbReference type="NCBI Taxonomy" id="486041"/>
    <lineage>
        <taxon>Eukaryota</taxon>
        <taxon>Fungi</taxon>
        <taxon>Dikarya</taxon>
        <taxon>Basidiomycota</taxon>
        <taxon>Agaricomycotina</taxon>
        <taxon>Agaricomycetes</taxon>
        <taxon>Agaricomycetidae</taxon>
        <taxon>Agaricales</taxon>
        <taxon>Agaricineae</taxon>
        <taxon>Hydnangiaceae</taxon>
        <taxon>Laccaria</taxon>
    </lineage>
</organism>
<evidence type="ECO:0000313" key="3">
    <source>
        <dbReference type="Proteomes" id="UP000001194"/>
    </source>
</evidence>
<dbReference type="GeneID" id="6079141"/>
<dbReference type="RefSeq" id="XP_001883543.1">
    <property type="nucleotide sequence ID" value="XM_001883508.1"/>
</dbReference>
<keyword evidence="3" id="KW-1185">Reference proteome</keyword>
<dbReference type="OrthoDB" id="10663809at2759"/>
<dbReference type="KEGG" id="lbc:LACBIDRAFT_329321"/>
<dbReference type="Proteomes" id="UP000001194">
    <property type="component" value="Unassembled WGS sequence"/>
</dbReference>
<gene>
    <name evidence="2" type="ORF">LACBIDRAFT_329321</name>
</gene>
<reference evidence="2 3" key="1">
    <citation type="journal article" date="2008" name="Nature">
        <title>The genome of Laccaria bicolor provides insights into mycorrhizal symbiosis.</title>
        <authorList>
            <person name="Martin F."/>
            <person name="Aerts A."/>
            <person name="Ahren D."/>
            <person name="Brun A."/>
            <person name="Danchin E.G.J."/>
            <person name="Duchaussoy F."/>
            <person name="Gibon J."/>
            <person name="Kohler A."/>
            <person name="Lindquist E."/>
            <person name="Pereda V."/>
            <person name="Salamov A."/>
            <person name="Shapiro H.J."/>
            <person name="Wuyts J."/>
            <person name="Blaudez D."/>
            <person name="Buee M."/>
            <person name="Brokstein P."/>
            <person name="Canbaeck B."/>
            <person name="Cohen D."/>
            <person name="Courty P.E."/>
            <person name="Coutinho P.M."/>
            <person name="Delaruelle C."/>
            <person name="Detter J.C."/>
            <person name="Deveau A."/>
            <person name="DiFazio S."/>
            <person name="Duplessis S."/>
            <person name="Fraissinet-Tachet L."/>
            <person name="Lucic E."/>
            <person name="Frey-Klett P."/>
            <person name="Fourrey C."/>
            <person name="Feussner I."/>
            <person name="Gay G."/>
            <person name="Grimwood J."/>
            <person name="Hoegger P.J."/>
            <person name="Jain P."/>
            <person name="Kilaru S."/>
            <person name="Labbe J."/>
            <person name="Lin Y.C."/>
            <person name="Legue V."/>
            <person name="Le Tacon F."/>
            <person name="Marmeisse R."/>
            <person name="Melayah D."/>
            <person name="Montanini B."/>
            <person name="Muratet M."/>
            <person name="Nehls U."/>
            <person name="Niculita-Hirzel H."/>
            <person name="Oudot-Le Secq M.P."/>
            <person name="Peter M."/>
            <person name="Quesneville H."/>
            <person name="Rajashekar B."/>
            <person name="Reich M."/>
            <person name="Rouhier N."/>
            <person name="Schmutz J."/>
            <person name="Yin T."/>
            <person name="Chalot M."/>
            <person name="Henrissat B."/>
            <person name="Kuees U."/>
            <person name="Lucas S."/>
            <person name="Van de Peer Y."/>
            <person name="Podila G.K."/>
            <person name="Polle A."/>
            <person name="Pukkila P.J."/>
            <person name="Richardson P.M."/>
            <person name="Rouze P."/>
            <person name="Sanders I.R."/>
            <person name="Stajich J.E."/>
            <person name="Tunlid A."/>
            <person name="Tuskan G."/>
            <person name="Grigoriev I.V."/>
        </authorList>
    </citation>
    <scope>NUCLEOTIDE SEQUENCE [LARGE SCALE GENOMIC DNA]</scope>
    <source>
        <strain evidence="3">S238N-H82 / ATCC MYA-4686</strain>
    </source>
</reference>
<dbReference type="HOGENOM" id="CLU_829157_0_0_1"/>
<feature type="compositionally biased region" description="Low complexity" evidence="1">
    <location>
        <begin position="37"/>
        <end position="49"/>
    </location>
</feature>
<dbReference type="AlphaFoldDB" id="B0DHN8"/>
<proteinExistence type="predicted"/>
<evidence type="ECO:0000256" key="1">
    <source>
        <dbReference type="SAM" id="MobiDB-lite"/>
    </source>
</evidence>
<dbReference type="InParanoid" id="B0DHN8"/>
<name>B0DHN8_LACBS</name>
<accession>B0DHN8</accession>
<evidence type="ECO:0000313" key="2">
    <source>
        <dbReference type="EMBL" id="EDR05867.1"/>
    </source>
</evidence>